<dbReference type="Proteomes" id="UP001157502">
    <property type="component" value="Chromosome 7"/>
</dbReference>
<dbReference type="EMBL" id="CM055734">
    <property type="protein sequence ID" value="KAJ8008757.1"/>
    <property type="molecule type" value="Genomic_DNA"/>
</dbReference>
<proteinExistence type="predicted"/>
<organism evidence="1 2">
    <name type="scientific">Dallia pectoralis</name>
    <name type="common">Alaska blackfish</name>
    <dbReference type="NCBI Taxonomy" id="75939"/>
    <lineage>
        <taxon>Eukaryota</taxon>
        <taxon>Metazoa</taxon>
        <taxon>Chordata</taxon>
        <taxon>Craniata</taxon>
        <taxon>Vertebrata</taxon>
        <taxon>Euteleostomi</taxon>
        <taxon>Actinopterygii</taxon>
        <taxon>Neopterygii</taxon>
        <taxon>Teleostei</taxon>
        <taxon>Protacanthopterygii</taxon>
        <taxon>Esociformes</taxon>
        <taxon>Umbridae</taxon>
        <taxon>Dallia</taxon>
    </lineage>
</organism>
<sequence>MSTKEMFQAQLSHIMGLLVESAVMEMGRLFDGCAAVLEGHENTVLKSEMERVNSINMMKFASFMEVLSKSLMENILLMTVNEAEVTVDEPAVAVDEPAVAVDKAEVIVAEAEEAMVDKAFADSVISVKSEFNSCVVMIDPQDQDISDAVWTQKGTMTDKLSASECDNQEEDSDPRDVEWLPDDDPSQKASIKLHSLSSTRLKTHRSLSDPDKQDTSACGTPGAFLCQHVERDGGHVL</sequence>
<protein>
    <submittedName>
        <fullName evidence="1">Uncharacterized protein</fullName>
    </submittedName>
</protein>
<evidence type="ECO:0000313" key="1">
    <source>
        <dbReference type="EMBL" id="KAJ8008757.1"/>
    </source>
</evidence>
<gene>
    <name evidence="1" type="ORF">DPEC_G00081730</name>
</gene>
<evidence type="ECO:0000313" key="2">
    <source>
        <dbReference type="Proteomes" id="UP001157502"/>
    </source>
</evidence>
<accession>A0ACC2GZ21</accession>
<name>A0ACC2GZ21_DALPE</name>
<comment type="caution">
    <text evidence="1">The sequence shown here is derived from an EMBL/GenBank/DDBJ whole genome shotgun (WGS) entry which is preliminary data.</text>
</comment>
<keyword evidence="2" id="KW-1185">Reference proteome</keyword>
<reference evidence="1" key="1">
    <citation type="submission" date="2021-05" db="EMBL/GenBank/DDBJ databases">
        <authorList>
            <person name="Pan Q."/>
            <person name="Jouanno E."/>
            <person name="Zahm M."/>
            <person name="Klopp C."/>
            <person name="Cabau C."/>
            <person name="Louis A."/>
            <person name="Berthelot C."/>
            <person name="Parey E."/>
            <person name="Roest Crollius H."/>
            <person name="Montfort J."/>
            <person name="Robinson-Rechavi M."/>
            <person name="Bouchez O."/>
            <person name="Lampietro C."/>
            <person name="Lopez Roques C."/>
            <person name="Donnadieu C."/>
            <person name="Postlethwait J."/>
            <person name="Bobe J."/>
            <person name="Dillon D."/>
            <person name="Chandos A."/>
            <person name="von Hippel F."/>
            <person name="Guiguen Y."/>
        </authorList>
    </citation>
    <scope>NUCLEOTIDE SEQUENCE</scope>
    <source>
        <strain evidence="1">YG-Jan2019</strain>
    </source>
</reference>